<reference evidence="1 2" key="1">
    <citation type="submission" date="2013-08" db="EMBL/GenBank/DDBJ databases">
        <title>An opportunistic ruminal bacterium that causes liver abscesses in cattle.</title>
        <authorList>
            <person name="Benahmed F.H."/>
            <person name="Rasmussen M."/>
            <person name="Harbottle H."/>
            <person name="Soppet D."/>
            <person name="Nagaraja T.G."/>
            <person name="Davidson M."/>
        </authorList>
    </citation>
    <scope>NUCLEOTIDE SEQUENCE [LARGE SCALE GENOMIC DNA]</scope>
    <source>
        <strain evidence="1 2">B35</strain>
    </source>
</reference>
<evidence type="ECO:0000313" key="2">
    <source>
        <dbReference type="Proteomes" id="UP000031184"/>
    </source>
</evidence>
<dbReference type="EMBL" id="AUZI01000021">
    <property type="protein sequence ID" value="KID48852.1"/>
    <property type="molecule type" value="Genomic_DNA"/>
</dbReference>
<proteinExistence type="predicted"/>
<organism evidence="1 2">
    <name type="scientific">Fusobacterium necrophorum subsp. funduliforme B35</name>
    <dbReference type="NCBI Taxonomy" id="1226633"/>
    <lineage>
        <taxon>Bacteria</taxon>
        <taxon>Fusobacteriati</taxon>
        <taxon>Fusobacteriota</taxon>
        <taxon>Fusobacteriia</taxon>
        <taxon>Fusobacteriales</taxon>
        <taxon>Fusobacteriaceae</taxon>
        <taxon>Fusobacterium</taxon>
    </lineage>
</organism>
<accession>A0A0B4FNL4</accession>
<gene>
    <name evidence="1" type="ORF">C095_08930</name>
</gene>
<dbReference type="AlphaFoldDB" id="A0A0B4FNL4"/>
<dbReference type="PATRIC" id="fig|1226633.4.peg.1802"/>
<evidence type="ECO:0000313" key="1">
    <source>
        <dbReference type="EMBL" id="KID48852.1"/>
    </source>
</evidence>
<name>A0A0B4FNL4_9FUSO</name>
<dbReference type="Proteomes" id="UP000031184">
    <property type="component" value="Unassembled WGS sequence"/>
</dbReference>
<sequence>MSVHFCCAETKYCDCRAFTAVAEILEKREEPL</sequence>
<comment type="caution">
    <text evidence="1">The sequence shown here is derived from an EMBL/GenBank/DDBJ whole genome shotgun (WGS) entry which is preliminary data.</text>
</comment>
<protein>
    <submittedName>
        <fullName evidence="1">Uncharacterized protein</fullName>
    </submittedName>
</protein>